<dbReference type="SUPFAM" id="SSF55961">
    <property type="entry name" value="Bet v1-like"/>
    <property type="match status" value="1"/>
</dbReference>
<dbReference type="Pfam" id="PF10604">
    <property type="entry name" value="Polyketide_cyc2"/>
    <property type="match status" value="1"/>
</dbReference>
<proteinExistence type="predicted"/>
<organism evidence="1">
    <name type="scientific">Streptomyces sp. NBC_01393</name>
    <dbReference type="NCBI Taxonomy" id="2903851"/>
    <lineage>
        <taxon>Bacteria</taxon>
        <taxon>Bacillati</taxon>
        <taxon>Actinomycetota</taxon>
        <taxon>Actinomycetes</taxon>
        <taxon>Kitasatosporales</taxon>
        <taxon>Streptomycetaceae</taxon>
        <taxon>Streptomyces</taxon>
    </lineage>
</organism>
<dbReference type="Gene3D" id="3.30.530.20">
    <property type="match status" value="1"/>
</dbReference>
<dbReference type="AlphaFoldDB" id="A0AAU3ICQ7"/>
<dbReference type="InterPro" id="IPR023393">
    <property type="entry name" value="START-like_dom_sf"/>
</dbReference>
<name>A0AAU3ICQ7_9ACTN</name>
<evidence type="ECO:0000313" key="1">
    <source>
        <dbReference type="EMBL" id="WTZ14298.1"/>
    </source>
</evidence>
<accession>A0AAU3ICQ7</accession>
<sequence length="153" mass="17266">MVEVERTLTLHHPLPDVVAYLADFSHAQEWDPGTVSCRPARAGVPVTKGAEWLNVSMFRGRRTELRYRLVRLEDLRLTFVGRNRTATSTDDLTFREENGATLLAYRARIDFHGLARLASPFLRGEFERLGDEVVQRMPQAVDSYFGAGRGSTG</sequence>
<dbReference type="InterPro" id="IPR019587">
    <property type="entry name" value="Polyketide_cyclase/dehydratase"/>
</dbReference>
<reference evidence="1" key="1">
    <citation type="submission" date="2022-10" db="EMBL/GenBank/DDBJ databases">
        <title>The complete genomes of actinobacterial strains from the NBC collection.</title>
        <authorList>
            <person name="Joergensen T.S."/>
            <person name="Alvarez Arevalo M."/>
            <person name="Sterndorff E.B."/>
            <person name="Faurdal D."/>
            <person name="Vuksanovic O."/>
            <person name="Mourched A.-S."/>
            <person name="Charusanti P."/>
            <person name="Shaw S."/>
            <person name="Blin K."/>
            <person name="Weber T."/>
        </authorList>
    </citation>
    <scope>NUCLEOTIDE SEQUENCE</scope>
    <source>
        <strain evidence="1">NBC_01393</strain>
    </source>
</reference>
<protein>
    <submittedName>
        <fullName evidence="1">SRPBCC family protein</fullName>
    </submittedName>
</protein>
<dbReference type="EMBL" id="CP109546">
    <property type="protein sequence ID" value="WTZ14298.1"/>
    <property type="molecule type" value="Genomic_DNA"/>
</dbReference>
<gene>
    <name evidence="1" type="ORF">OG699_43935</name>
</gene>